<dbReference type="InterPro" id="IPR007829">
    <property type="entry name" value="TM2"/>
</dbReference>
<dbReference type="OrthoDB" id="2004788at2"/>
<accession>A0A076FDF8</accession>
<dbReference type="STRING" id="1244531.CIG2463D_1798"/>
<dbReference type="GO" id="GO:0016020">
    <property type="term" value="C:membrane"/>
    <property type="evidence" value="ECO:0007669"/>
    <property type="project" value="UniProtKB-SubCell"/>
</dbReference>
<evidence type="ECO:0000256" key="1">
    <source>
        <dbReference type="ARBA" id="ARBA00004141"/>
    </source>
</evidence>
<dbReference type="eggNOG" id="COG2314">
    <property type="taxonomic scope" value="Bacteria"/>
</dbReference>
<feature type="transmembrane region" description="Helical" evidence="5">
    <location>
        <begin position="36"/>
        <end position="63"/>
    </location>
</feature>
<dbReference type="RefSeq" id="WP_038455271.1">
    <property type="nucleotide sequence ID" value="NZ_CP009043.1"/>
</dbReference>
<sequence length="120" mass="14184">MQRNIYIAYALWFFLGGFGAHRIYCGKFFSGILQLLLFWIGSITAVFLVGYFFLAIWGIWWLVDIFLTSKMVYEVNDLNGFEKSLNQTQRLKNVEKLYELYKNGAISKEEFEQRKAEILK</sequence>
<keyword evidence="2 5" id="KW-0812">Transmembrane</keyword>
<dbReference type="InterPro" id="IPR050932">
    <property type="entry name" value="TM2D1-3-like"/>
</dbReference>
<evidence type="ECO:0000259" key="7">
    <source>
        <dbReference type="Pfam" id="PF09851"/>
    </source>
</evidence>
<dbReference type="EMBL" id="CP009043">
    <property type="protein sequence ID" value="AII15417.1"/>
    <property type="molecule type" value="Genomic_DNA"/>
</dbReference>
<dbReference type="KEGG" id="caj:CIG1485E_1601"/>
<evidence type="ECO:0000256" key="4">
    <source>
        <dbReference type="ARBA" id="ARBA00023136"/>
    </source>
</evidence>
<dbReference type="AlphaFoldDB" id="A0A076FDF8"/>
<proteinExistence type="predicted"/>
<feature type="domain" description="SHOCT" evidence="7">
    <location>
        <begin position="95"/>
        <end position="119"/>
    </location>
</feature>
<dbReference type="PANTHER" id="PTHR21016:SF25">
    <property type="entry name" value="TM2 DOMAIN-CONTAINING PROTEIN DDB_G0277895-RELATED"/>
    <property type="match status" value="1"/>
</dbReference>
<organism evidence="8 9">
    <name type="scientific">Campylobacter iguaniorum</name>
    <dbReference type="NCBI Taxonomy" id="1244531"/>
    <lineage>
        <taxon>Bacteria</taxon>
        <taxon>Pseudomonadati</taxon>
        <taxon>Campylobacterota</taxon>
        <taxon>Epsilonproteobacteria</taxon>
        <taxon>Campylobacterales</taxon>
        <taxon>Campylobacteraceae</taxon>
        <taxon>Campylobacter</taxon>
    </lineage>
</organism>
<protein>
    <submittedName>
        <fullName evidence="8">TM2 domain-containing protein</fullName>
    </submittedName>
</protein>
<evidence type="ECO:0000259" key="6">
    <source>
        <dbReference type="Pfam" id="PF05154"/>
    </source>
</evidence>
<evidence type="ECO:0000313" key="9">
    <source>
        <dbReference type="Proteomes" id="UP000028486"/>
    </source>
</evidence>
<dbReference type="PATRIC" id="fig|1244531.5.peg.1801"/>
<keyword evidence="4 5" id="KW-0472">Membrane</keyword>
<dbReference type="InterPro" id="IPR018649">
    <property type="entry name" value="SHOCT"/>
</dbReference>
<evidence type="ECO:0000256" key="5">
    <source>
        <dbReference type="SAM" id="Phobius"/>
    </source>
</evidence>
<dbReference type="PANTHER" id="PTHR21016">
    <property type="entry name" value="BETA-AMYLOID BINDING PROTEIN-RELATED"/>
    <property type="match status" value="1"/>
</dbReference>
<evidence type="ECO:0000256" key="2">
    <source>
        <dbReference type="ARBA" id="ARBA00022692"/>
    </source>
</evidence>
<feature type="domain" description="TM2" evidence="6">
    <location>
        <begin position="1"/>
        <end position="52"/>
    </location>
</feature>
<name>A0A076FDF8_9BACT</name>
<comment type="subcellular location">
    <subcellularLocation>
        <location evidence="1">Membrane</location>
        <topology evidence="1">Multi-pass membrane protein</topology>
    </subcellularLocation>
</comment>
<feature type="transmembrane region" description="Helical" evidence="5">
    <location>
        <begin position="6"/>
        <end position="24"/>
    </location>
</feature>
<reference evidence="9" key="1">
    <citation type="journal article" date="2014" name="Genome Announc.">
        <title>Complete Genome Sequence of Campylobacter iguaniorum Strain 1485ET, Isolated from a Bearded Dragon (Pogona vitticeps).</title>
        <authorList>
            <person name="Gilbert M.J."/>
            <person name="Miller W.G."/>
            <person name="Yee E."/>
            <person name="Kik M."/>
            <person name="Wagenaar J.A."/>
            <person name="Duim B."/>
        </authorList>
    </citation>
    <scope>NUCLEOTIDE SEQUENCE [LARGE SCALE GENOMIC DNA]</scope>
    <source>
        <strain evidence="9">1485E</strain>
    </source>
</reference>
<dbReference type="HOGENOM" id="CLU_2045365_0_0_7"/>
<dbReference type="Pfam" id="PF09851">
    <property type="entry name" value="SHOCT"/>
    <property type="match status" value="1"/>
</dbReference>
<keyword evidence="3 5" id="KW-1133">Transmembrane helix</keyword>
<gene>
    <name evidence="8" type="ORF">CIG1485E_1601</name>
</gene>
<evidence type="ECO:0000256" key="3">
    <source>
        <dbReference type="ARBA" id="ARBA00022989"/>
    </source>
</evidence>
<keyword evidence="9" id="KW-1185">Reference proteome</keyword>
<evidence type="ECO:0000313" key="8">
    <source>
        <dbReference type="EMBL" id="AII15417.1"/>
    </source>
</evidence>
<dbReference type="Pfam" id="PF05154">
    <property type="entry name" value="TM2"/>
    <property type="match status" value="1"/>
</dbReference>
<dbReference type="Proteomes" id="UP000028486">
    <property type="component" value="Chromosome"/>
</dbReference>